<evidence type="ECO:0000313" key="3">
    <source>
        <dbReference type="Proteomes" id="UP001177003"/>
    </source>
</evidence>
<gene>
    <name evidence="2" type="ORF">LSALG_LOCUS30201</name>
</gene>
<dbReference type="AlphaFoldDB" id="A0AA35ZG25"/>
<reference evidence="2" key="1">
    <citation type="submission" date="2023-04" db="EMBL/GenBank/DDBJ databases">
        <authorList>
            <person name="Vijverberg K."/>
            <person name="Xiong W."/>
            <person name="Schranz E."/>
        </authorList>
    </citation>
    <scope>NUCLEOTIDE SEQUENCE</scope>
</reference>
<evidence type="ECO:0000313" key="2">
    <source>
        <dbReference type="EMBL" id="CAI9291037.1"/>
    </source>
</evidence>
<feature type="compositionally biased region" description="Basic residues" evidence="1">
    <location>
        <begin position="1"/>
        <end position="10"/>
    </location>
</feature>
<name>A0AA35ZG25_LACSI</name>
<evidence type="ECO:0000256" key="1">
    <source>
        <dbReference type="SAM" id="MobiDB-lite"/>
    </source>
</evidence>
<dbReference type="Proteomes" id="UP001177003">
    <property type="component" value="Chromosome 6"/>
</dbReference>
<organism evidence="2 3">
    <name type="scientific">Lactuca saligna</name>
    <name type="common">Willowleaf lettuce</name>
    <dbReference type="NCBI Taxonomy" id="75948"/>
    <lineage>
        <taxon>Eukaryota</taxon>
        <taxon>Viridiplantae</taxon>
        <taxon>Streptophyta</taxon>
        <taxon>Embryophyta</taxon>
        <taxon>Tracheophyta</taxon>
        <taxon>Spermatophyta</taxon>
        <taxon>Magnoliopsida</taxon>
        <taxon>eudicotyledons</taxon>
        <taxon>Gunneridae</taxon>
        <taxon>Pentapetalae</taxon>
        <taxon>asterids</taxon>
        <taxon>campanulids</taxon>
        <taxon>Asterales</taxon>
        <taxon>Asteraceae</taxon>
        <taxon>Cichorioideae</taxon>
        <taxon>Cichorieae</taxon>
        <taxon>Lactucinae</taxon>
        <taxon>Lactuca</taxon>
    </lineage>
</organism>
<sequence length="133" mass="15304">MEDKKSKRSKKNESGSSENVVIETKTNKSPKKKTNEVQVIVVTKVSIEESIPIEHVIDKTPEKVVIPSKTVVFRRIKMKSKHKRRTPTLNVISEWEKKNTCKLIITIESIEDEDERIPETSEANLHKESLIPE</sequence>
<keyword evidence="3" id="KW-1185">Reference proteome</keyword>
<protein>
    <submittedName>
        <fullName evidence="2">Uncharacterized protein</fullName>
    </submittedName>
</protein>
<dbReference type="EMBL" id="OX465082">
    <property type="protein sequence ID" value="CAI9291037.1"/>
    <property type="molecule type" value="Genomic_DNA"/>
</dbReference>
<proteinExistence type="predicted"/>
<accession>A0AA35ZG25</accession>
<feature type="region of interest" description="Disordered" evidence="1">
    <location>
        <begin position="1"/>
        <end position="33"/>
    </location>
</feature>